<dbReference type="Pfam" id="PF04755">
    <property type="entry name" value="PAP_fibrillin"/>
    <property type="match status" value="1"/>
</dbReference>
<name>A0AAD4XG39_9MAGN</name>
<accession>A0AAD4XG39</accession>
<dbReference type="InterPro" id="IPR006843">
    <property type="entry name" value="PAP/fibrillin_dom"/>
</dbReference>
<feature type="domain" description="Plastid lipid-associated protein/fibrillin conserved" evidence="4">
    <location>
        <begin position="163"/>
        <end position="358"/>
    </location>
</feature>
<keyword evidence="6" id="KW-1185">Reference proteome</keyword>
<proteinExistence type="predicted"/>
<dbReference type="InterPro" id="IPR039633">
    <property type="entry name" value="PAP"/>
</dbReference>
<dbReference type="Proteomes" id="UP001202328">
    <property type="component" value="Unassembled WGS sequence"/>
</dbReference>
<organism evidence="5 6">
    <name type="scientific">Papaver atlanticum</name>
    <dbReference type="NCBI Taxonomy" id="357466"/>
    <lineage>
        <taxon>Eukaryota</taxon>
        <taxon>Viridiplantae</taxon>
        <taxon>Streptophyta</taxon>
        <taxon>Embryophyta</taxon>
        <taxon>Tracheophyta</taxon>
        <taxon>Spermatophyta</taxon>
        <taxon>Magnoliopsida</taxon>
        <taxon>Ranunculales</taxon>
        <taxon>Papaveraceae</taxon>
        <taxon>Papaveroideae</taxon>
        <taxon>Papaver</taxon>
    </lineage>
</organism>
<dbReference type="EMBL" id="JAJJMB010010315">
    <property type="protein sequence ID" value="KAI3909597.1"/>
    <property type="molecule type" value="Genomic_DNA"/>
</dbReference>
<sequence>MHDSPIVRDMMKFFENNISGRDFVKSRGIRGDQTPVDYNSSTAVTARSFIRLFRAASLVLMTRIVPLVAEIQGISLAIDLALKLKVQKIFKLSASSFAQSSSNSSREKSPPRLSKEECRIQAFQRKRSVVLRAASIEKALNDLPADVDKVIDGVEKALTPTSEIKVKLLSIVAGLNKGLAANAEDMEKADAAAKELEAAGGTVDISEDQEKLQGRWKLVYSSGFSSRTLGGSRPGPPIGRLLPITLGQVFQRIDVFSKDFDNIVELQLGAPWPLPPIEATATLEHKFELTGSNKVKIVFEKTTVKTTGNLSQLPLLEVPRIPDSFRPSSRTGSGEFEITYLDADTRITRGDRGELRVFVKA</sequence>
<evidence type="ECO:0000313" key="5">
    <source>
        <dbReference type="EMBL" id="KAI3909597.1"/>
    </source>
</evidence>
<comment type="subcellular location">
    <subcellularLocation>
        <location evidence="1">Plastid</location>
    </subcellularLocation>
</comment>
<keyword evidence="3" id="KW-0809">Transit peptide</keyword>
<gene>
    <name evidence="5" type="ORF">MKW98_014014</name>
</gene>
<dbReference type="GO" id="GO:0009536">
    <property type="term" value="C:plastid"/>
    <property type="evidence" value="ECO:0007669"/>
    <property type="project" value="UniProtKB-SubCell"/>
</dbReference>
<comment type="caution">
    <text evidence="5">The sequence shown here is derived from an EMBL/GenBank/DDBJ whole genome shotgun (WGS) entry which is preliminary data.</text>
</comment>
<keyword evidence="2" id="KW-0934">Plastid</keyword>
<evidence type="ECO:0000256" key="1">
    <source>
        <dbReference type="ARBA" id="ARBA00004474"/>
    </source>
</evidence>
<evidence type="ECO:0000259" key="4">
    <source>
        <dbReference type="Pfam" id="PF04755"/>
    </source>
</evidence>
<evidence type="ECO:0000313" key="6">
    <source>
        <dbReference type="Proteomes" id="UP001202328"/>
    </source>
</evidence>
<reference evidence="5" key="1">
    <citation type="submission" date="2022-04" db="EMBL/GenBank/DDBJ databases">
        <title>A functionally conserved STORR gene fusion in Papaver species that diverged 16.8 million years ago.</title>
        <authorList>
            <person name="Catania T."/>
        </authorList>
    </citation>
    <scope>NUCLEOTIDE SEQUENCE</scope>
    <source>
        <strain evidence="5">S-188037</strain>
    </source>
</reference>
<dbReference type="AlphaFoldDB" id="A0AAD4XG39"/>
<protein>
    <recommendedName>
        <fullName evidence="4">Plastid lipid-associated protein/fibrillin conserved domain-containing protein</fullName>
    </recommendedName>
</protein>
<evidence type="ECO:0000256" key="2">
    <source>
        <dbReference type="ARBA" id="ARBA00022640"/>
    </source>
</evidence>
<dbReference type="PANTHER" id="PTHR31906">
    <property type="entry name" value="PLASTID-LIPID-ASSOCIATED PROTEIN 4, CHLOROPLASTIC-RELATED"/>
    <property type="match status" value="1"/>
</dbReference>
<evidence type="ECO:0000256" key="3">
    <source>
        <dbReference type="ARBA" id="ARBA00022946"/>
    </source>
</evidence>